<reference evidence="1 2" key="1">
    <citation type="submission" date="2021-06" db="EMBL/GenBank/DDBJ databases">
        <authorList>
            <person name="Palmer J.M."/>
        </authorList>
    </citation>
    <scope>NUCLEOTIDE SEQUENCE [LARGE SCALE GENOMIC DNA]</scope>
    <source>
        <strain evidence="1 2">MEX-2019</strain>
        <tissue evidence="1">Muscle</tissue>
    </source>
</reference>
<name>A0AAV9RHX8_9TELE</name>
<keyword evidence="2" id="KW-1185">Reference proteome</keyword>
<protein>
    <submittedName>
        <fullName evidence="1">Uncharacterized protein</fullName>
    </submittedName>
</protein>
<gene>
    <name evidence="1" type="ORF">CRENBAI_023539</name>
</gene>
<organism evidence="1 2">
    <name type="scientific">Crenichthys baileyi</name>
    <name type="common">White River springfish</name>
    <dbReference type="NCBI Taxonomy" id="28760"/>
    <lineage>
        <taxon>Eukaryota</taxon>
        <taxon>Metazoa</taxon>
        <taxon>Chordata</taxon>
        <taxon>Craniata</taxon>
        <taxon>Vertebrata</taxon>
        <taxon>Euteleostomi</taxon>
        <taxon>Actinopterygii</taxon>
        <taxon>Neopterygii</taxon>
        <taxon>Teleostei</taxon>
        <taxon>Neoteleostei</taxon>
        <taxon>Acanthomorphata</taxon>
        <taxon>Ovalentaria</taxon>
        <taxon>Atherinomorphae</taxon>
        <taxon>Cyprinodontiformes</taxon>
        <taxon>Goodeidae</taxon>
        <taxon>Crenichthys</taxon>
    </lineage>
</organism>
<accession>A0AAV9RHX8</accession>
<evidence type="ECO:0000313" key="2">
    <source>
        <dbReference type="Proteomes" id="UP001311232"/>
    </source>
</evidence>
<evidence type="ECO:0000313" key="1">
    <source>
        <dbReference type="EMBL" id="KAK5608586.1"/>
    </source>
</evidence>
<dbReference type="Proteomes" id="UP001311232">
    <property type="component" value="Unassembled WGS sequence"/>
</dbReference>
<proteinExistence type="predicted"/>
<comment type="caution">
    <text evidence="1">The sequence shown here is derived from an EMBL/GenBank/DDBJ whole genome shotgun (WGS) entry which is preliminary data.</text>
</comment>
<sequence>MNEEVDVVHRVGLKVDNRIRQIIILFVRRVVRDVIWRRRKTSPVCKEEGIRFSEDLTPEDWKPRQAMLPKIEKARKERKVGGFRGPFGFIEGRCIMGDISAVV</sequence>
<dbReference type="EMBL" id="JAHHUM010001799">
    <property type="protein sequence ID" value="KAK5608586.1"/>
    <property type="molecule type" value="Genomic_DNA"/>
</dbReference>
<dbReference type="AlphaFoldDB" id="A0AAV9RHX8"/>